<evidence type="ECO:0000256" key="4">
    <source>
        <dbReference type="ARBA" id="ARBA00022833"/>
    </source>
</evidence>
<reference evidence="14" key="1">
    <citation type="submission" date="2020-11" db="EMBL/GenBank/DDBJ databases">
        <authorList>
            <person name="Tran Van P."/>
        </authorList>
    </citation>
    <scope>NUCLEOTIDE SEQUENCE</scope>
</reference>
<dbReference type="InterPro" id="IPR013087">
    <property type="entry name" value="Znf_C2H2_type"/>
</dbReference>
<protein>
    <submittedName>
        <fullName evidence="14">Uncharacterized protein</fullName>
    </submittedName>
</protein>
<keyword evidence="11" id="KW-0812">Transmembrane</keyword>
<dbReference type="EMBL" id="CAJPVJ010001154">
    <property type="protein sequence ID" value="CAG2164162.1"/>
    <property type="molecule type" value="Genomic_DNA"/>
</dbReference>
<dbReference type="Gene3D" id="1.10.510.10">
    <property type="entry name" value="Transferase(Phosphotransferase) domain 1"/>
    <property type="match status" value="1"/>
</dbReference>
<dbReference type="InterPro" id="IPR000719">
    <property type="entry name" value="Prot_kinase_dom"/>
</dbReference>
<feature type="domain" description="Protein kinase" evidence="12">
    <location>
        <begin position="19"/>
        <end position="293"/>
    </location>
</feature>
<dbReference type="SUPFAM" id="SSF56112">
    <property type="entry name" value="Protein kinase-like (PK-like)"/>
    <property type="match status" value="1"/>
</dbReference>
<dbReference type="InterPro" id="IPR011009">
    <property type="entry name" value="Kinase-like_dom_sf"/>
</dbReference>
<dbReference type="Gene3D" id="3.30.160.60">
    <property type="entry name" value="Classic Zinc Finger"/>
    <property type="match status" value="3"/>
</dbReference>
<keyword evidence="5" id="KW-0805">Transcription regulation</keyword>
<feature type="domain" description="C2H2-type" evidence="13">
    <location>
        <begin position="626"/>
        <end position="655"/>
    </location>
</feature>
<keyword evidence="2" id="KW-0479">Metal-binding</keyword>
<evidence type="ECO:0000256" key="6">
    <source>
        <dbReference type="ARBA" id="ARBA00023163"/>
    </source>
</evidence>
<dbReference type="SUPFAM" id="SSF50985">
    <property type="entry name" value="RCC1/BLIP-II"/>
    <property type="match status" value="1"/>
</dbReference>
<keyword evidence="7" id="KW-0539">Nucleus</keyword>
<dbReference type="PROSITE" id="PS50157">
    <property type="entry name" value="ZINC_FINGER_C2H2_2"/>
    <property type="match status" value="4"/>
</dbReference>
<evidence type="ECO:0000256" key="10">
    <source>
        <dbReference type="SAM" id="MobiDB-lite"/>
    </source>
</evidence>
<dbReference type="GO" id="GO:0008270">
    <property type="term" value="F:zinc ion binding"/>
    <property type="evidence" value="ECO:0007669"/>
    <property type="project" value="UniProtKB-KW"/>
</dbReference>
<evidence type="ECO:0000256" key="8">
    <source>
        <dbReference type="PROSITE-ProRule" id="PRU00042"/>
    </source>
</evidence>
<dbReference type="OrthoDB" id="6418191at2759"/>
<evidence type="ECO:0000313" key="15">
    <source>
        <dbReference type="Proteomes" id="UP000728032"/>
    </source>
</evidence>
<dbReference type="Gene3D" id="2.130.10.30">
    <property type="entry name" value="Regulator of chromosome condensation 1/beta-lactamase-inhibitor protein II"/>
    <property type="match status" value="1"/>
</dbReference>
<dbReference type="Pfam" id="PF00069">
    <property type="entry name" value="Pkinase"/>
    <property type="match status" value="1"/>
</dbReference>
<evidence type="ECO:0000256" key="7">
    <source>
        <dbReference type="ARBA" id="ARBA00023242"/>
    </source>
</evidence>
<feature type="transmembrane region" description="Helical" evidence="11">
    <location>
        <begin position="326"/>
        <end position="348"/>
    </location>
</feature>
<dbReference type="SMART" id="SM00220">
    <property type="entry name" value="S_TKc"/>
    <property type="match status" value="1"/>
</dbReference>
<evidence type="ECO:0000256" key="3">
    <source>
        <dbReference type="ARBA" id="ARBA00022771"/>
    </source>
</evidence>
<gene>
    <name evidence="14" type="ORF">ONB1V03_LOCUS3722</name>
</gene>
<dbReference type="GO" id="GO:0006357">
    <property type="term" value="P:regulation of transcription by RNA polymerase II"/>
    <property type="evidence" value="ECO:0007669"/>
    <property type="project" value="TreeGrafter"/>
</dbReference>
<dbReference type="PROSITE" id="PS00028">
    <property type="entry name" value="ZINC_FINGER_C2H2_1"/>
    <property type="match status" value="2"/>
</dbReference>
<dbReference type="InterPro" id="IPR036236">
    <property type="entry name" value="Znf_C2H2_sf"/>
</dbReference>
<accession>A0A7R9QF98</accession>
<dbReference type="PANTHER" id="PTHR46179:SF13">
    <property type="entry name" value="C2H2-TYPE DOMAIN-CONTAINING PROTEIN"/>
    <property type="match status" value="1"/>
</dbReference>
<keyword evidence="11" id="KW-0472">Membrane</keyword>
<keyword evidence="15" id="KW-1185">Reference proteome</keyword>
<dbReference type="GO" id="GO:0005524">
    <property type="term" value="F:ATP binding"/>
    <property type="evidence" value="ECO:0007669"/>
    <property type="project" value="InterPro"/>
</dbReference>
<dbReference type="SMART" id="SM00355">
    <property type="entry name" value="ZnF_C2H2"/>
    <property type="match status" value="10"/>
</dbReference>
<dbReference type="Pfam" id="PF00415">
    <property type="entry name" value="RCC1"/>
    <property type="match status" value="1"/>
</dbReference>
<dbReference type="Proteomes" id="UP000728032">
    <property type="component" value="Unassembled WGS sequence"/>
</dbReference>
<dbReference type="EMBL" id="OC915979">
    <property type="protein sequence ID" value="CAD7642680.1"/>
    <property type="molecule type" value="Genomic_DNA"/>
</dbReference>
<keyword evidence="3 8" id="KW-0863">Zinc-finger</keyword>
<dbReference type="GO" id="GO:0005634">
    <property type="term" value="C:nucleus"/>
    <property type="evidence" value="ECO:0007669"/>
    <property type="project" value="UniProtKB-SubCell"/>
</dbReference>
<proteinExistence type="predicted"/>
<evidence type="ECO:0000256" key="1">
    <source>
        <dbReference type="ARBA" id="ARBA00004123"/>
    </source>
</evidence>
<feature type="domain" description="C2H2-type" evidence="13">
    <location>
        <begin position="556"/>
        <end position="588"/>
    </location>
</feature>
<evidence type="ECO:0000256" key="5">
    <source>
        <dbReference type="ARBA" id="ARBA00023015"/>
    </source>
</evidence>
<evidence type="ECO:0000259" key="12">
    <source>
        <dbReference type="PROSITE" id="PS50011"/>
    </source>
</evidence>
<evidence type="ECO:0000256" key="9">
    <source>
        <dbReference type="PROSITE-ProRule" id="PRU00235"/>
    </source>
</evidence>
<keyword evidence="4" id="KW-0862">Zinc</keyword>
<dbReference type="InterPro" id="IPR000408">
    <property type="entry name" value="Reg_chr_condens"/>
</dbReference>
<keyword evidence="11" id="KW-1133">Transmembrane helix</keyword>
<feature type="domain" description="C2H2-type" evidence="13">
    <location>
        <begin position="597"/>
        <end position="627"/>
    </location>
</feature>
<evidence type="ECO:0000313" key="14">
    <source>
        <dbReference type="EMBL" id="CAD7642680.1"/>
    </source>
</evidence>
<feature type="repeat" description="RCC1" evidence="9">
    <location>
        <begin position="20"/>
        <end position="71"/>
    </location>
</feature>
<evidence type="ECO:0000259" key="13">
    <source>
        <dbReference type="PROSITE" id="PS50157"/>
    </source>
</evidence>
<dbReference type="AlphaFoldDB" id="A0A7R9QF98"/>
<keyword evidence="6" id="KW-0804">Transcription</keyword>
<comment type="subcellular location">
    <subcellularLocation>
        <location evidence="1">Nucleus</location>
    </subcellularLocation>
</comment>
<dbReference type="PROSITE" id="PS50012">
    <property type="entry name" value="RCC1_3"/>
    <property type="match status" value="1"/>
</dbReference>
<dbReference type="InterPro" id="IPR051061">
    <property type="entry name" value="Zinc_finger_trans_reg"/>
</dbReference>
<organism evidence="14">
    <name type="scientific">Oppiella nova</name>
    <dbReference type="NCBI Taxonomy" id="334625"/>
    <lineage>
        <taxon>Eukaryota</taxon>
        <taxon>Metazoa</taxon>
        <taxon>Ecdysozoa</taxon>
        <taxon>Arthropoda</taxon>
        <taxon>Chelicerata</taxon>
        <taxon>Arachnida</taxon>
        <taxon>Acari</taxon>
        <taxon>Acariformes</taxon>
        <taxon>Sarcoptiformes</taxon>
        <taxon>Oribatida</taxon>
        <taxon>Brachypylina</taxon>
        <taxon>Oppioidea</taxon>
        <taxon>Oppiidae</taxon>
        <taxon>Oppiella</taxon>
    </lineage>
</organism>
<dbReference type="SUPFAM" id="SSF57667">
    <property type="entry name" value="beta-beta-alpha zinc fingers"/>
    <property type="match status" value="1"/>
</dbReference>
<name>A0A7R9QF98_9ACAR</name>
<dbReference type="GO" id="GO:0004672">
    <property type="term" value="F:protein kinase activity"/>
    <property type="evidence" value="ECO:0007669"/>
    <property type="project" value="InterPro"/>
</dbReference>
<dbReference type="InterPro" id="IPR009091">
    <property type="entry name" value="RCC1/BLIP-II"/>
</dbReference>
<dbReference type="PROSITE" id="PS50011">
    <property type="entry name" value="PROTEIN_KINASE_DOM"/>
    <property type="match status" value="1"/>
</dbReference>
<dbReference type="PANTHER" id="PTHR46179">
    <property type="entry name" value="ZINC FINGER PROTEIN"/>
    <property type="match status" value="1"/>
</dbReference>
<evidence type="ECO:0000256" key="11">
    <source>
        <dbReference type="SAM" id="Phobius"/>
    </source>
</evidence>
<feature type="domain" description="C2H2-type" evidence="13">
    <location>
        <begin position="718"/>
        <end position="740"/>
    </location>
</feature>
<feature type="region of interest" description="Disordered" evidence="10">
    <location>
        <begin position="361"/>
        <end position="387"/>
    </location>
</feature>
<evidence type="ECO:0000256" key="2">
    <source>
        <dbReference type="ARBA" id="ARBA00022723"/>
    </source>
</evidence>
<sequence>MTNLFSNGLDNNILFVTYDDMVYGLGSNSNGCLGLGHNESIHSPQLIPELCHQNIQTFITGFDFVLAMDTVNHIYSWGHNIWGQLGRDFDEKEVQNLVNVRSEYVVRYYHSWREPDFGYIQMELCSQSLRHILEVKHIILESVQHLHGLNPQRIQRDLKPENIVIANNVENGRFVKLCDLGLCTVHDKRIHNRTSQKHTADRGTLEYQAPEVGQGRKYDHKCDIYSVALICGELFDLDVLRSGSKISQVYSPDNKTLNSSVSQLYKWLSKMILPDWPTRPECSDVLAKYDEWSVDRNIITNHTELKPTTYHLNKQNKKFFGSCPRLLATICVLISSGLITGTVIALTIRFIRSDDQKNEESIGGQEVVIKSEDNHNNGSSDEEMCDKSQDIHSTDGLFVCSLNGCQFSTKRKPDFNRHQLVVHSDAFPHKPWFKCPQTGCQYSTKHKRSIAQHWRHIRSHWGASYRHNTQSVSVRTRGSGWGTTSVRKPLRKTKTIGQTVVSQDVNTSERDVHKNGDQEMVVKSQDNHPNCSQHISHSISLYDHKKSGNHMTGEPYLCGHKGCDYTTPSKEDLVKHMSDRDRHTTRDPAPDPNSGRYVCDWEGCSLAFKSAEYLRTHKLCIHSTTYRCDWDGCAFTTGLPSYLRTHRVMHSKERHVKCGIDGCQRLIRSSNLSQHQLIRHPDAFPDKPWMECSHTGCQYRTKYKYIFKSHELSHRKAFICDECGHTFATVWELRNHRSTHDTSLNLERHMNLHTRETVYRCHWPGCEKEFLWRSGHEKRHRGIAVGSVRCHWFMCGYRTNKVSELNYHVLSIHEKVSDGKCSEVVSKRKTNECNLMDRRVKRPKK</sequence>